<evidence type="ECO:0000313" key="3">
    <source>
        <dbReference type="Proteomes" id="UP000631694"/>
    </source>
</evidence>
<feature type="transmembrane region" description="Helical" evidence="1">
    <location>
        <begin position="331"/>
        <end position="352"/>
    </location>
</feature>
<feature type="transmembrane region" description="Helical" evidence="1">
    <location>
        <begin position="103"/>
        <end position="127"/>
    </location>
</feature>
<dbReference type="Proteomes" id="UP000631694">
    <property type="component" value="Unassembled WGS sequence"/>
</dbReference>
<gene>
    <name evidence="2" type="ORF">I5731_16365</name>
</gene>
<feature type="transmembrane region" description="Helical" evidence="1">
    <location>
        <begin position="367"/>
        <end position="389"/>
    </location>
</feature>
<feature type="transmembrane region" description="Helical" evidence="1">
    <location>
        <begin position="289"/>
        <end position="310"/>
    </location>
</feature>
<keyword evidence="1" id="KW-0812">Transmembrane</keyword>
<feature type="transmembrane region" description="Helical" evidence="1">
    <location>
        <begin position="159"/>
        <end position="182"/>
    </location>
</feature>
<feature type="transmembrane region" description="Helical" evidence="1">
    <location>
        <begin position="189"/>
        <end position="210"/>
    </location>
</feature>
<keyword evidence="1" id="KW-1133">Transmembrane helix</keyword>
<feature type="transmembrane region" description="Helical" evidence="1">
    <location>
        <begin position="247"/>
        <end position="269"/>
    </location>
</feature>
<feature type="transmembrane region" description="Helical" evidence="1">
    <location>
        <begin position="216"/>
        <end position="235"/>
    </location>
</feature>
<proteinExistence type="predicted"/>
<evidence type="ECO:0000313" key="2">
    <source>
        <dbReference type="EMBL" id="MBH0239399.1"/>
    </source>
</evidence>
<feature type="transmembrane region" description="Helical" evidence="1">
    <location>
        <begin position="69"/>
        <end position="91"/>
    </location>
</feature>
<comment type="caution">
    <text evidence="2">The sequence shown here is derived from an EMBL/GenBank/DDBJ whole genome shotgun (WGS) entry which is preliminary data.</text>
</comment>
<dbReference type="PANTHER" id="PTHR38592:SF3">
    <property type="entry name" value="BLL4819 PROTEIN"/>
    <property type="match status" value="1"/>
</dbReference>
<dbReference type="AlphaFoldDB" id="A0A931I4J5"/>
<protein>
    <submittedName>
        <fullName evidence="2">OpgC domain-containing protein</fullName>
    </submittedName>
</protein>
<keyword evidence="3" id="KW-1185">Reference proteome</keyword>
<dbReference type="PIRSF" id="PIRSF028704">
    <property type="entry name" value="UPC028704"/>
    <property type="match status" value="1"/>
</dbReference>
<dbReference type="RefSeq" id="WP_197312479.1">
    <property type="nucleotide sequence ID" value="NZ_JADZLT010000054.1"/>
</dbReference>
<dbReference type="PANTHER" id="PTHR38592">
    <property type="entry name" value="BLL4819 PROTEIN"/>
    <property type="match status" value="1"/>
</dbReference>
<sequence length="404" mass="43230">MTTADPSVARPGNVPASFAAAGLAKPARDHRIDFFRGLALASIFINHMPGNAFERLTHKNFGITDSAEIFVLLAGVAAAFAYLPGIAAGQYGAAVWRALQRAVTLYLAHLSNTAVGLGLFAAGALWLGTAPLLNELNLPLLFSDTARTLVGIPLMTHQIGYFNILPLYVTLLLMLPAILALVTIGPRVALAASLAVYALSHASGLNVPTFPAEGSWYFNPLAWQLIFTIGILIGWRLRAGLGGVPYVAPLFWLAAAYLVACFSYTWFNLWGLLPDLPLPATFVGNDKTYVAIARLAHVLALVYVVGHSPLMPWLSARLTPRNPLVLIGRHALPVFWTGTLLSVAGLIVRYAVLDQDGTLPMPEMPPLLWLDTVLVAAGLAIQVALAHALDRFERGKPAVVRAAA</sequence>
<name>A0A931I4J5_9HYPH</name>
<dbReference type="InterPro" id="IPR014550">
    <property type="entry name" value="UCP028704_OpgC"/>
</dbReference>
<dbReference type="Pfam" id="PF10129">
    <property type="entry name" value="OpgC_C"/>
    <property type="match status" value="1"/>
</dbReference>
<dbReference type="EMBL" id="JADZLT010000054">
    <property type="protein sequence ID" value="MBH0239399.1"/>
    <property type="molecule type" value="Genomic_DNA"/>
</dbReference>
<evidence type="ECO:0000256" key="1">
    <source>
        <dbReference type="SAM" id="Phobius"/>
    </source>
</evidence>
<accession>A0A931I4J5</accession>
<reference evidence="2" key="1">
    <citation type="submission" date="2020-12" db="EMBL/GenBank/DDBJ databases">
        <title>Methylobrevis albus sp. nov., isolated from fresh water lack sediment.</title>
        <authorList>
            <person name="Zou Q."/>
        </authorList>
    </citation>
    <scope>NUCLEOTIDE SEQUENCE</scope>
    <source>
        <strain evidence="2">L22</strain>
    </source>
</reference>
<keyword evidence="1" id="KW-0472">Membrane</keyword>
<organism evidence="2 3">
    <name type="scientific">Methylobrevis albus</name>
    <dbReference type="NCBI Taxonomy" id="2793297"/>
    <lineage>
        <taxon>Bacteria</taxon>
        <taxon>Pseudomonadati</taxon>
        <taxon>Pseudomonadota</taxon>
        <taxon>Alphaproteobacteria</taxon>
        <taxon>Hyphomicrobiales</taxon>
        <taxon>Pleomorphomonadaceae</taxon>
        <taxon>Methylobrevis</taxon>
    </lineage>
</organism>